<accession>A0AAD5U654</accession>
<dbReference type="Proteomes" id="UP001211065">
    <property type="component" value="Unassembled WGS sequence"/>
</dbReference>
<dbReference type="PANTHER" id="PTHR35102:SF1">
    <property type="entry name" value="E3 UBIQUITIN-PROTEIN LIGASE"/>
    <property type="match status" value="1"/>
</dbReference>
<dbReference type="EMBL" id="JADGJW010000171">
    <property type="protein sequence ID" value="KAJ3222535.1"/>
    <property type="molecule type" value="Genomic_DNA"/>
</dbReference>
<dbReference type="PANTHER" id="PTHR35102">
    <property type="entry name" value="E3 UBIQUITIN-PROTEIN LIGASE"/>
    <property type="match status" value="1"/>
</dbReference>
<organism evidence="3 4">
    <name type="scientific">Clydaea vesicula</name>
    <dbReference type="NCBI Taxonomy" id="447962"/>
    <lineage>
        <taxon>Eukaryota</taxon>
        <taxon>Fungi</taxon>
        <taxon>Fungi incertae sedis</taxon>
        <taxon>Chytridiomycota</taxon>
        <taxon>Chytridiomycota incertae sedis</taxon>
        <taxon>Chytridiomycetes</taxon>
        <taxon>Lobulomycetales</taxon>
        <taxon>Lobulomycetaceae</taxon>
        <taxon>Clydaea</taxon>
    </lineage>
</organism>
<feature type="transmembrane region" description="Helical" evidence="1">
    <location>
        <begin position="128"/>
        <end position="151"/>
    </location>
</feature>
<dbReference type="AlphaFoldDB" id="A0AAD5U654"/>
<protein>
    <recommendedName>
        <fullName evidence="2">DUF2062 domain-containing protein</fullName>
    </recommendedName>
</protein>
<keyword evidence="1" id="KW-0812">Transmembrane</keyword>
<gene>
    <name evidence="3" type="ORF">HK099_002208</name>
</gene>
<feature type="transmembrane region" description="Helical" evidence="1">
    <location>
        <begin position="171"/>
        <end position="190"/>
    </location>
</feature>
<proteinExistence type="predicted"/>
<comment type="caution">
    <text evidence="3">The sequence shown here is derived from an EMBL/GenBank/DDBJ whole genome shotgun (WGS) entry which is preliminary data.</text>
</comment>
<keyword evidence="4" id="KW-1185">Reference proteome</keyword>
<evidence type="ECO:0000313" key="4">
    <source>
        <dbReference type="Proteomes" id="UP001211065"/>
    </source>
</evidence>
<sequence length="191" mass="21216">MEESTLELKPLISNPKVLVNKTSTTNLKQKLLKQLKNQKSLSESSLIEGEQNLDDVENKKDSTYVKKVIIEPFLTALKTGSSINELTLTITLGIVLGLFPILGLSSVICLVLALVFKLNLPLIQVVNFSLTPFAFALCVPFFKFGTFLLRFDVDSFLPNSLWNKVYSEPILGLKIIISGIFGWLIICLPLS</sequence>
<evidence type="ECO:0000256" key="1">
    <source>
        <dbReference type="SAM" id="Phobius"/>
    </source>
</evidence>
<name>A0AAD5U654_9FUNG</name>
<reference evidence="3" key="1">
    <citation type="submission" date="2020-05" db="EMBL/GenBank/DDBJ databases">
        <title>Phylogenomic resolution of chytrid fungi.</title>
        <authorList>
            <person name="Stajich J.E."/>
            <person name="Amses K."/>
            <person name="Simmons R."/>
            <person name="Seto K."/>
            <person name="Myers J."/>
            <person name="Bonds A."/>
            <person name="Quandt C.A."/>
            <person name="Barry K."/>
            <person name="Liu P."/>
            <person name="Grigoriev I."/>
            <person name="Longcore J.E."/>
            <person name="James T.Y."/>
        </authorList>
    </citation>
    <scope>NUCLEOTIDE SEQUENCE</scope>
    <source>
        <strain evidence="3">JEL0476</strain>
    </source>
</reference>
<evidence type="ECO:0000313" key="3">
    <source>
        <dbReference type="EMBL" id="KAJ3222535.1"/>
    </source>
</evidence>
<feature type="transmembrane region" description="Helical" evidence="1">
    <location>
        <begin position="90"/>
        <end position="116"/>
    </location>
</feature>
<evidence type="ECO:0000259" key="2">
    <source>
        <dbReference type="Pfam" id="PF09835"/>
    </source>
</evidence>
<keyword evidence="1" id="KW-0472">Membrane</keyword>
<dbReference type="InterPro" id="IPR018639">
    <property type="entry name" value="DUF2062"/>
</dbReference>
<keyword evidence="1" id="KW-1133">Transmembrane helix</keyword>
<dbReference type="Pfam" id="PF09835">
    <property type="entry name" value="DUF2062"/>
    <property type="match status" value="1"/>
</dbReference>
<feature type="domain" description="DUF2062" evidence="2">
    <location>
        <begin position="86"/>
        <end position="186"/>
    </location>
</feature>